<name>A0A4S8RQ51_9HELO</name>
<dbReference type="EMBL" id="PQXL01000001">
    <property type="protein sequence ID" value="THV55944.1"/>
    <property type="molecule type" value="Genomic_DNA"/>
</dbReference>
<accession>A0A4S8RQ51</accession>
<evidence type="ECO:0000256" key="1">
    <source>
        <dbReference type="SAM" id="MobiDB-lite"/>
    </source>
</evidence>
<dbReference type="AlphaFoldDB" id="A0A4S8RQ51"/>
<reference evidence="2 3" key="1">
    <citation type="submission" date="2017-12" db="EMBL/GenBank/DDBJ databases">
        <title>Comparative genomics of Botrytis spp.</title>
        <authorList>
            <person name="Valero-Jimenez C.A."/>
            <person name="Tapia P."/>
            <person name="Veloso J."/>
            <person name="Silva-Moreno E."/>
            <person name="Staats M."/>
            <person name="Valdes J.H."/>
            <person name="Van Kan J.A.L."/>
        </authorList>
    </citation>
    <scope>NUCLEOTIDE SEQUENCE [LARGE SCALE GENOMIC DNA]</scope>
    <source>
        <strain evidence="2 3">MUCL435</strain>
    </source>
</reference>
<proteinExistence type="predicted"/>
<comment type="caution">
    <text evidence="2">The sequence shown here is derived from an EMBL/GenBank/DDBJ whole genome shotgun (WGS) entry which is preliminary data.</text>
</comment>
<evidence type="ECO:0000313" key="3">
    <source>
        <dbReference type="Proteomes" id="UP000308671"/>
    </source>
</evidence>
<gene>
    <name evidence="2" type="ORF">BGAL_0001g00050</name>
</gene>
<evidence type="ECO:0000313" key="2">
    <source>
        <dbReference type="EMBL" id="THV55944.1"/>
    </source>
</evidence>
<feature type="compositionally biased region" description="Basic and acidic residues" evidence="1">
    <location>
        <begin position="51"/>
        <end position="75"/>
    </location>
</feature>
<sequence length="92" mass="10784">MENTANEHNPYRGATRYIVFQQPSGWIMERSTKCTPYSNKTKRRYNIPLSERSDLKKGTRENGKVRPMRHGDMYKPRLTGQAGQGRRKQEIV</sequence>
<keyword evidence="3" id="KW-1185">Reference proteome</keyword>
<feature type="region of interest" description="Disordered" evidence="1">
    <location>
        <begin position="48"/>
        <end position="92"/>
    </location>
</feature>
<protein>
    <submittedName>
        <fullName evidence="2">Uncharacterized protein</fullName>
    </submittedName>
</protein>
<dbReference type="Proteomes" id="UP000308671">
    <property type="component" value="Unassembled WGS sequence"/>
</dbReference>
<organism evidence="2 3">
    <name type="scientific">Botrytis galanthina</name>
    <dbReference type="NCBI Taxonomy" id="278940"/>
    <lineage>
        <taxon>Eukaryota</taxon>
        <taxon>Fungi</taxon>
        <taxon>Dikarya</taxon>
        <taxon>Ascomycota</taxon>
        <taxon>Pezizomycotina</taxon>
        <taxon>Leotiomycetes</taxon>
        <taxon>Helotiales</taxon>
        <taxon>Sclerotiniaceae</taxon>
        <taxon>Botrytis</taxon>
    </lineage>
</organism>